<gene>
    <name evidence="2" type="ORF">CHLNCDRAFT_134103</name>
</gene>
<dbReference type="eggNOG" id="ENOG502T1QV">
    <property type="taxonomic scope" value="Eukaryota"/>
</dbReference>
<dbReference type="RefSeq" id="XP_005847853.1">
    <property type="nucleotide sequence ID" value="XM_005847791.1"/>
</dbReference>
<organism evidence="3">
    <name type="scientific">Chlorella variabilis</name>
    <name type="common">Green alga</name>
    <dbReference type="NCBI Taxonomy" id="554065"/>
    <lineage>
        <taxon>Eukaryota</taxon>
        <taxon>Viridiplantae</taxon>
        <taxon>Chlorophyta</taxon>
        <taxon>core chlorophytes</taxon>
        <taxon>Trebouxiophyceae</taxon>
        <taxon>Chlorellales</taxon>
        <taxon>Chlorellaceae</taxon>
        <taxon>Chlorella clade</taxon>
        <taxon>Chlorella</taxon>
    </lineage>
</organism>
<dbReference type="GeneID" id="17354935"/>
<accession>E1ZF03</accession>
<dbReference type="InParanoid" id="E1ZF03"/>
<reference evidence="2 3" key="1">
    <citation type="journal article" date="2010" name="Plant Cell">
        <title>The Chlorella variabilis NC64A genome reveals adaptation to photosymbiosis, coevolution with viruses, and cryptic sex.</title>
        <authorList>
            <person name="Blanc G."/>
            <person name="Duncan G."/>
            <person name="Agarkova I."/>
            <person name="Borodovsky M."/>
            <person name="Gurnon J."/>
            <person name="Kuo A."/>
            <person name="Lindquist E."/>
            <person name="Lucas S."/>
            <person name="Pangilinan J."/>
            <person name="Polle J."/>
            <person name="Salamov A."/>
            <person name="Terry A."/>
            <person name="Yamada T."/>
            <person name="Dunigan D.D."/>
            <person name="Grigoriev I.V."/>
            <person name="Claverie J.M."/>
            <person name="Van Etten J.L."/>
        </authorList>
    </citation>
    <scope>NUCLEOTIDE SEQUENCE [LARGE SCALE GENOMIC DNA]</scope>
    <source>
        <strain evidence="2 3">NC64A</strain>
    </source>
</reference>
<sequence length="106" mass="10697">MLASAHRSPKRRLDSTGYIVDNSERGNIFAVEPRQLYTSSPTSSRAASQGLGGLQGLLLLAAVCGVVAVATLGVASNPEDTLQEVAASGGALDSLSSIAGRLSAGL</sequence>
<feature type="transmembrane region" description="Helical" evidence="1">
    <location>
        <begin position="54"/>
        <end position="75"/>
    </location>
</feature>
<dbReference type="OMA" id="NAYQGDS"/>
<name>E1ZF03_CHLVA</name>
<keyword evidence="3" id="KW-1185">Reference proteome</keyword>
<keyword evidence="1" id="KW-0812">Transmembrane</keyword>
<evidence type="ECO:0000313" key="3">
    <source>
        <dbReference type="Proteomes" id="UP000008141"/>
    </source>
</evidence>
<protein>
    <submittedName>
        <fullName evidence="2">Expressed protein</fullName>
    </submittedName>
</protein>
<keyword evidence="1" id="KW-1133">Transmembrane helix</keyword>
<dbReference type="KEGG" id="cvr:CHLNCDRAFT_134103"/>
<dbReference type="AlphaFoldDB" id="E1ZF03"/>
<proteinExistence type="predicted"/>
<evidence type="ECO:0000313" key="2">
    <source>
        <dbReference type="EMBL" id="EFN55751.1"/>
    </source>
</evidence>
<keyword evidence="1" id="KW-0472">Membrane</keyword>
<dbReference type="Proteomes" id="UP000008141">
    <property type="component" value="Unassembled WGS sequence"/>
</dbReference>
<dbReference type="EMBL" id="GL433844">
    <property type="protein sequence ID" value="EFN55751.1"/>
    <property type="molecule type" value="Genomic_DNA"/>
</dbReference>
<dbReference type="OrthoDB" id="567654at2759"/>
<evidence type="ECO:0000256" key="1">
    <source>
        <dbReference type="SAM" id="Phobius"/>
    </source>
</evidence>